<protein>
    <submittedName>
        <fullName evidence="3">Uncharacterized protein</fullName>
    </submittedName>
</protein>
<dbReference type="GO" id="GO:0005634">
    <property type="term" value="C:nucleus"/>
    <property type="evidence" value="ECO:0007669"/>
    <property type="project" value="TreeGrafter"/>
</dbReference>
<keyword evidence="4" id="KW-1185">Reference proteome</keyword>
<feature type="region of interest" description="Disordered" evidence="2">
    <location>
        <begin position="125"/>
        <end position="208"/>
    </location>
</feature>
<evidence type="ECO:0000256" key="2">
    <source>
        <dbReference type="SAM" id="MobiDB-lite"/>
    </source>
</evidence>
<comment type="caution">
    <text evidence="3">The sequence shown here is derived from an EMBL/GenBank/DDBJ whole genome shotgun (WGS) entry which is preliminary data.</text>
</comment>
<dbReference type="Proteomes" id="UP000518752">
    <property type="component" value="Unassembled WGS sequence"/>
</dbReference>
<evidence type="ECO:0000313" key="3">
    <source>
        <dbReference type="EMBL" id="KAF5377330.1"/>
    </source>
</evidence>
<dbReference type="EMBL" id="JAACJN010000084">
    <property type="protein sequence ID" value="KAF5377330.1"/>
    <property type="molecule type" value="Genomic_DNA"/>
</dbReference>
<dbReference type="PANTHER" id="PTHR15885:SF1">
    <property type="entry name" value="COILED-COIL DOMAIN-CONTAINING PROTEIN 174"/>
    <property type="match status" value="1"/>
</dbReference>
<feature type="region of interest" description="Disordered" evidence="2">
    <location>
        <begin position="241"/>
        <end position="390"/>
    </location>
</feature>
<feature type="compositionally biased region" description="Acidic residues" evidence="2">
    <location>
        <begin position="180"/>
        <end position="189"/>
    </location>
</feature>
<proteinExistence type="predicted"/>
<feature type="compositionally biased region" description="Basic and acidic residues" evidence="2">
    <location>
        <begin position="249"/>
        <end position="267"/>
    </location>
</feature>
<feature type="compositionally biased region" description="Basic and acidic residues" evidence="2">
    <location>
        <begin position="292"/>
        <end position="315"/>
    </location>
</feature>
<keyword evidence="1" id="KW-0175">Coiled coil</keyword>
<feature type="compositionally biased region" description="Basic and acidic residues" evidence="2">
    <location>
        <begin position="380"/>
        <end position="390"/>
    </location>
</feature>
<dbReference type="Pfam" id="PF13300">
    <property type="entry name" value="DUF4078"/>
    <property type="match status" value="1"/>
</dbReference>
<name>A0A8H5M118_9AGAR</name>
<organism evidence="3 4">
    <name type="scientific">Collybiopsis confluens</name>
    <dbReference type="NCBI Taxonomy" id="2823264"/>
    <lineage>
        <taxon>Eukaryota</taxon>
        <taxon>Fungi</taxon>
        <taxon>Dikarya</taxon>
        <taxon>Basidiomycota</taxon>
        <taxon>Agaricomycotina</taxon>
        <taxon>Agaricomycetes</taxon>
        <taxon>Agaricomycetidae</taxon>
        <taxon>Agaricales</taxon>
        <taxon>Marasmiineae</taxon>
        <taxon>Omphalotaceae</taxon>
        <taxon>Collybiopsis</taxon>
    </lineage>
</organism>
<feature type="compositionally biased region" description="Acidic residues" evidence="2">
    <location>
        <begin position="144"/>
        <end position="156"/>
    </location>
</feature>
<dbReference type="AlphaFoldDB" id="A0A8H5M118"/>
<dbReference type="InterPro" id="IPR025066">
    <property type="entry name" value="CCDC174-like"/>
</dbReference>
<sequence>MNNVKAKAKGISSSSFLDLKAEISLREDNIAIDKAAGNSKYVVGGVSRPGKKPTVWARSNKGVKDRAARDAVEDAISKPTYDSARAHLEKKAKMYNKLMKGKSAGLNDKQFDALLVDFDSKGINSWESDSDDVDESMTIPIPPQDDEDDPIIEYLDEFQRTRTARRSEVPRHLMPKSEDEKGDDDDDDGVILNPQNHFPTYEPSAERVSRIEQEYSEENRPLDVHFNPDGENRVLGAAFYKHSSTEGTRQQERAELDARRAETKAQREAAGAVDVQVGEVEGMRAPSSSDGGWERSRALEKRKRDLEERRQALEAKRKKAKITEGLQSQAPTADTVPKDTIAKNAPAPIFFQPSLSVPTSFGKGKSKSSTNEADDFLASLEKEMLSRKGP</sequence>
<reference evidence="3 4" key="1">
    <citation type="journal article" date="2020" name="ISME J.">
        <title>Uncovering the hidden diversity of litter-decomposition mechanisms in mushroom-forming fungi.</title>
        <authorList>
            <person name="Floudas D."/>
            <person name="Bentzer J."/>
            <person name="Ahren D."/>
            <person name="Johansson T."/>
            <person name="Persson P."/>
            <person name="Tunlid A."/>
        </authorList>
    </citation>
    <scope>NUCLEOTIDE SEQUENCE [LARGE SCALE GENOMIC DNA]</scope>
    <source>
        <strain evidence="3 4">CBS 406.79</strain>
    </source>
</reference>
<feature type="compositionally biased region" description="Basic and acidic residues" evidence="2">
    <location>
        <begin position="157"/>
        <end position="179"/>
    </location>
</feature>
<gene>
    <name evidence="3" type="ORF">D9757_008005</name>
</gene>
<evidence type="ECO:0000313" key="4">
    <source>
        <dbReference type="Proteomes" id="UP000518752"/>
    </source>
</evidence>
<dbReference type="OrthoDB" id="333551at2759"/>
<accession>A0A8H5M118</accession>
<evidence type="ECO:0000256" key="1">
    <source>
        <dbReference type="ARBA" id="ARBA00023054"/>
    </source>
</evidence>
<dbReference type="PANTHER" id="PTHR15885">
    <property type="entry name" value="COILED-COIL DOMAIN-CONTAINING PROTEIN 174"/>
    <property type="match status" value="1"/>
</dbReference>